<evidence type="ECO:0000256" key="10">
    <source>
        <dbReference type="SAM" id="MobiDB-lite"/>
    </source>
</evidence>
<dbReference type="InterPro" id="IPR002058">
    <property type="entry name" value="PAP_assoc"/>
</dbReference>
<evidence type="ECO:0000256" key="2">
    <source>
        <dbReference type="ARBA" id="ARBA00001946"/>
    </source>
</evidence>
<proteinExistence type="inferred from homology"/>
<dbReference type="SUPFAM" id="SSF81301">
    <property type="entry name" value="Nucleotidyltransferase"/>
    <property type="match status" value="1"/>
</dbReference>
<dbReference type="GO" id="GO:0005737">
    <property type="term" value="C:cytoplasm"/>
    <property type="evidence" value="ECO:0007669"/>
    <property type="project" value="UniProtKB-SubCell"/>
</dbReference>
<protein>
    <recommendedName>
        <fullName evidence="5">polynucleotide adenylyltransferase</fullName>
        <ecNumber evidence="5">2.7.7.19</ecNumber>
    </recommendedName>
</protein>
<evidence type="ECO:0000313" key="14">
    <source>
        <dbReference type="Proteomes" id="UP001219933"/>
    </source>
</evidence>
<gene>
    <name evidence="13" type="ORF">MCUN1_003816</name>
</gene>
<feature type="compositionally biased region" description="Acidic residues" evidence="10">
    <location>
        <begin position="524"/>
        <end position="533"/>
    </location>
</feature>
<evidence type="ECO:0000256" key="1">
    <source>
        <dbReference type="ARBA" id="ARBA00001936"/>
    </source>
</evidence>
<dbReference type="SUPFAM" id="SSF81631">
    <property type="entry name" value="PAP/OAS1 substrate-binding domain"/>
    <property type="match status" value="1"/>
</dbReference>
<accession>A0AAF0EXD9</accession>
<evidence type="ECO:0000256" key="6">
    <source>
        <dbReference type="ARBA" id="ARBA00022490"/>
    </source>
</evidence>
<dbReference type="EC" id="2.7.7.19" evidence="5"/>
<evidence type="ECO:0000313" key="13">
    <source>
        <dbReference type="EMBL" id="WFD36924.1"/>
    </source>
</evidence>
<comment type="cofactor">
    <cofactor evidence="1">
        <name>Mn(2+)</name>
        <dbReference type="ChEBI" id="CHEBI:29035"/>
    </cofactor>
</comment>
<organism evidence="13 14">
    <name type="scientific">Malassezia cuniculi</name>
    <dbReference type="NCBI Taxonomy" id="948313"/>
    <lineage>
        <taxon>Eukaryota</taxon>
        <taxon>Fungi</taxon>
        <taxon>Dikarya</taxon>
        <taxon>Basidiomycota</taxon>
        <taxon>Ustilaginomycotina</taxon>
        <taxon>Malasseziomycetes</taxon>
        <taxon>Malasseziales</taxon>
        <taxon>Malasseziaceae</taxon>
        <taxon>Malassezia</taxon>
    </lineage>
</organism>
<feature type="region of interest" description="Disordered" evidence="10">
    <location>
        <begin position="1"/>
        <end position="40"/>
    </location>
</feature>
<dbReference type="Pfam" id="PF22600">
    <property type="entry name" value="MTPAP-like_central"/>
    <property type="match status" value="1"/>
</dbReference>
<dbReference type="Gene3D" id="1.10.1410.10">
    <property type="match status" value="1"/>
</dbReference>
<feature type="compositionally biased region" description="Polar residues" evidence="10">
    <location>
        <begin position="475"/>
        <end position="492"/>
    </location>
</feature>
<comment type="subcellular location">
    <subcellularLocation>
        <location evidence="3">Cytoplasm</location>
    </subcellularLocation>
</comment>
<evidence type="ECO:0000256" key="5">
    <source>
        <dbReference type="ARBA" id="ARBA00012388"/>
    </source>
</evidence>
<evidence type="ECO:0000256" key="8">
    <source>
        <dbReference type="ARBA" id="ARBA00022723"/>
    </source>
</evidence>
<keyword evidence="7 13" id="KW-0808">Transferase</keyword>
<evidence type="ECO:0000259" key="11">
    <source>
        <dbReference type="Pfam" id="PF03828"/>
    </source>
</evidence>
<keyword evidence="14" id="KW-1185">Reference proteome</keyword>
<feature type="region of interest" description="Disordered" evidence="10">
    <location>
        <begin position="443"/>
        <end position="494"/>
    </location>
</feature>
<dbReference type="GO" id="GO:0031123">
    <property type="term" value="P:RNA 3'-end processing"/>
    <property type="evidence" value="ECO:0007669"/>
    <property type="project" value="TreeGrafter"/>
</dbReference>
<name>A0AAF0EXD9_9BASI</name>
<evidence type="ECO:0000256" key="9">
    <source>
        <dbReference type="ARBA" id="ARBA00022842"/>
    </source>
</evidence>
<dbReference type="GO" id="GO:1990817">
    <property type="term" value="F:poly(A) RNA polymerase activity"/>
    <property type="evidence" value="ECO:0007669"/>
    <property type="project" value="UniProtKB-EC"/>
</dbReference>
<dbReference type="Gene3D" id="3.30.460.10">
    <property type="entry name" value="Beta Polymerase, domain 2"/>
    <property type="match status" value="1"/>
</dbReference>
<dbReference type="PANTHER" id="PTHR12271:SF40">
    <property type="entry name" value="POLY(A) RNA POLYMERASE GLD2"/>
    <property type="match status" value="1"/>
</dbReference>
<keyword evidence="9" id="KW-0460">Magnesium</keyword>
<feature type="domain" description="PAP-associated" evidence="11">
    <location>
        <begin position="289"/>
        <end position="340"/>
    </location>
</feature>
<evidence type="ECO:0000256" key="7">
    <source>
        <dbReference type="ARBA" id="ARBA00022679"/>
    </source>
</evidence>
<keyword evidence="13" id="KW-0548">Nucleotidyltransferase</keyword>
<feature type="compositionally biased region" description="Basic and acidic residues" evidence="10">
    <location>
        <begin position="22"/>
        <end position="32"/>
    </location>
</feature>
<reference evidence="13" key="1">
    <citation type="submission" date="2023-03" db="EMBL/GenBank/DDBJ databases">
        <title>Mating type loci evolution in Malassezia.</title>
        <authorList>
            <person name="Coelho M.A."/>
        </authorList>
    </citation>
    <scope>NUCLEOTIDE SEQUENCE</scope>
    <source>
        <strain evidence="13">CBS 11721</strain>
    </source>
</reference>
<comment type="cofactor">
    <cofactor evidence="2">
        <name>Mg(2+)</name>
        <dbReference type="ChEBI" id="CHEBI:18420"/>
    </cofactor>
</comment>
<dbReference type="InterPro" id="IPR043519">
    <property type="entry name" value="NT_sf"/>
</dbReference>
<dbReference type="GO" id="GO:0010605">
    <property type="term" value="P:negative regulation of macromolecule metabolic process"/>
    <property type="evidence" value="ECO:0007669"/>
    <property type="project" value="UniProtKB-ARBA"/>
</dbReference>
<feature type="region of interest" description="Disordered" evidence="10">
    <location>
        <begin position="388"/>
        <end position="415"/>
    </location>
</feature>
<sequence length="564" mass="61508">MAHTVVSAAGQRMPMRRSVSSEPHRAPRESNGHSRAAPAHARNAVVPLERHTADLSQAMVAYLTPLLPTEEEYRIKEATRRQLERLTSQVSGGARLLAFGSMANGFALRNSDMDLCCLLDGDERSSAELVEDLGGVIRAKTDFNVLPLPTARIPIVKISRPPTKEVPYEISCDIGFDNLVALENTRLLLSYAMVDPPRVRSLVLFLKVWAKRRKINSPFTGTLSSYGYTLMALFFLIHVKRPAVLPNLQRVPSGRALSPDDVLLQGHNVYFCDDIEALRKEWASQNTESIGELLIDFFRYFSRDYNYQRDVISMRTACGLLTKEACGWQTEHLGVEDPFQVGYNVARTVTKDGLYTIRGELMRASRLLSNRSVRGPALIDELCAEREDGLTRAPDPPGKRGRAPWPVPKPSRAQGGVAGSFAFEEMAKSLANATGVPQPPTAMLAPLSQSRSVPPGALPGTRHPSGAYTPRRASGSCTPYSDYASSQHTYGSWGSPAEHGSYSYAKTTTLASPTPTDARRAGDDDGVDGDASDDCGTISQPHSPEAEPAVFGMSPVQPSGWAHS</sequence>
<dbReference type="CDD" id="cd05402">
    <property type="entry name" value="NT_PAP_TUTase"/>
    <property type="match status" value="1"/>
</dbReference>
<dbReference type="InterPro" id="IPR054708">
    <property type="entry name" value="MTPAP-like_central"/>
</dbReference>
<dbReference type="Pfam" id="PF03828">
    <property type="entry name" value="PAP_assoc"/>
    <property type="match status" value="1"/>
</dbReference>
<keyword evidence="6" id="KW-0963">Cytoplasm</keyword>
<evidence type="ECO:0000256" key="4">
    <source>
        <dbReference type="ARBA" id="ARBA00008593"/>
    </source>
</evidence>
<feature type="domain" description="Poly(A) RNA polymerase mitochondrial-like central palm" evidence="12">
    <location>
        <begin position="55"/>
        <end position="192"/>
    </location>
</feature>
<dbReference type="GO" id="GO:0046872">
    <property type="term" value="F:metal ion binding"/>
    <property type="evidence" value="ECO:0007669"/>
    <property type="project" value="UniProtKB-KW"/>
</dbReference>
<evidence type="ECO:0000256" key="3">
    <source>
        <dbReference type="ARBA" id="ARBA00004496"/>
    </source>
</evidence>
<keyword evidence="8" id="KW-0479">Metal-binding</keyword>
<dbReference type="EMBL" id="CP119882">
    <property type="protein sequence ID" value="WFD36924.1"/>
    <property type="molecule type" value="Genomic_DNA"/>
</dbReference>
<dbReference type="AlphaFoldDB" id="A0AAF0EXD9"/>
<evidence type="ECO:0000259" key="12">
    <source>
        <dbReference type="Pfam" id="PF22600"/>
    </source>
</evidence>
<comment type="similarity">
    <text evidence="4">Belongs to the DNA polymerase type-B-like family.</text>
</comment>
<dbReference type="Proteomes" id="UP001219933">
    <property type="component" value="Chromosome 6"/>
</dbReference>
<dbReference type="PANTHER" id="PTHR12271">
    <property type="entry name" value="POLY A POLYMERASE CID PAP -RELATED"/>
    <property type="match status" value="1"/>
</dbReference>
<feature type="region of interest" description="Disordered" evidence="10">
    <location>
        <begin position="507"/>
        <end position="564"/>
    </location>
</feature>